<dbReference type="AlphaFoldDB" id="A0A923L9R5"/>
<dbReference type="CDD" id="cd01164">
    <property type="entry name" value="FruK_PfkB_like"/>
    <property type="match status" value="1"/>
</dbReference>
<dbReference type="GO" id="GO:0005524">
    <property type="term" value="F:ATP binding"/>
    <property type="evidence" value="ECO:0007669"/>
    <property type="project" value="UniProtKB-KW"/>
</dbReference>
<dbReference type="GO" id="GO:0005829">
    <property type="term" value="C:cytosol"/>
    <property type="evidence" value="ECO:0007669"/>
    <property type="project" value="TreeGrafter"/>
</dbReference>
<evidence type="ECO:0000259" key="7">
    <source>
        <dbReference type="Pfam" id="PF00294"/>
    </source>
</evidence>
<dbReference type="Gene3D" id="3.40.1190.20">
    <property type="match status" value="1"/>
</dbReference>
<dbReference type="GO" id="GO:0009024">
    <property type="term" value="F:tagatose-6-phosphate kinase activity"/>
    <property type="evidence" value="ECO:0007669"/>
    <property type="project" value="UniProtKB-EC"/>
</dbReference>
<protein>
    <recommendedName>
        <fullName evidence="6">Tagatose-6-phosphate kinase</fullName>
        <ecNumber evidence="6">2.7.1.144</ecNumber>
    </recommendedName>
</protein>
<dbReference type="InterPro" id="IPR017583">
    <property type="entry name" value="Tagatose/fructose_Pkinase"/>
</dbReference>
<comment type="catalytic activity">
    <reaction evidence="6">
        <text>D-tagatofuranose 6-phosphate + ATP = D-tagatofuranose 1,6-bisphosphate + ADP + H(+)</text>
        <dbReference type="Rhea" id="RHEA:12420"/>
        <dbReference type="ChEBI" id="CHEBI:15378"/>
        <dbReference type="ChEBI" id="CHEBI:30616"/>
        <dbReference type="ChEBI" id="CHEBI:58694"/>
        <dbReference type="ChEBI" id="CHEBI:58695"/>
        <dbReference type="ChEBI" id="CHEBI:456216"/>
        <dbReference type="EC" id="2.7.1.144"/>
    </reaction>
</comment>
<dbReference type="PANTHER" id="PTHR46566:SF2">
    <property type="entry name" value="ATP-DEPENDENT 6-PHOSPHOFRUCTOKINASE ISOZYME 2"/>
    <property type="match status" value="1"/>
</dbReference>
<dbReference type="InterPro" id="IPR011611">
    <property type="entry name" value="PfkB_dom"/>
</dbReference>
<keyword evidence="5 6" id="KW-0067">ATP-binding</keyword>
<dbReference type="EC" id="2.7.1.144" evidence="6"/>
<dbReference type="RefSeq" id="WP_186872772.1">
    <property type="nucleotide sequence ID" value="NZ_JACOOR010000001.1"/>
</dbReference>
<organism evidence="8 9">
    <name type="scientific">Anaerosacchariphilus hominis</name>
    <dbReference type="NCBI Taxonomy" id="2763017"/>
    <lineage>
        <taxon>Bacteria</taxon>
        <taxon>Bacillati</taxon>
        <taxon>Bacillota</taxon>
        <taxon>Clostridia</taxon>
        <taxon>Lachnospirales</taxon>
        <taxon>Lachnospiraceae</taxon>
        <taxon>Anaerosacchariphilus</taxon>
    </lineage>
</organism>
<dbReference type="FunFam" id="3.40.1190.20:FF:000001">
    <property type="entry name" value="Phosphofructokinase"/>
    <property type="match status" value="1"/>
</dbReference>
<keyword evidence="4" id="KW-0418">Kinase</keyword>
<evidence type="ECO:0000256" key="2">
    <source>
        <dbReference type="ARBA" id="ARBA00022679"/>
    </source>
</evidence>
<evidence type="ECO:0000256" key="1">
    <source>
        <dbReference type="ARBA" id="ARBA00005380"/>
    </source>
</evidence>
<keyword evidence="9" id="KW-1185">Reference proteome</keyword>
<evidence type="ECO:0000313" key="8">
    <source>
        <dbReference type="EMBL" id="MBC5658518.1"/>
    </source>
</evidence>
<comment type="pathway">
    <text evidence="6">Carbohydrate metabolism; D-tagatose 6-phosphate degradation; D-glyceraldehyde 3-phosphate and glycerone phosphate from D-tagatose 6-phosphate: step 1/2.</text>
</comment>
<comment type="caution">
    <text evidence="8">The sequence shown here is derived from an EMBL/GenBank/DDBJ whole genome shotgun (WGS) entry which is preliminary data.</text>
</comment>
<evidence type="ECO:0000256" key="6">
    <source>
        <dbReference type="PIRNR" id="PIRNR000535"/>
    </source>
</evidence>
<comment type="similarity">
    <text evidence="6">Belongs to the carbohydrate kinase PfkB family. LacC subfamily.</text>
</comment>
<evidence type="ECO:0000256" key="3">
    <source>
        <dbReference type="ARBA" id="ARBA00022741"/>
    </source>
</evidence>
<evidence type="ECO:0000313" key="9">
    <source>
        <dbReference type="Proteomes" id="UP000649345"/>
    </source>
</evidence>
<dbReference type="PANTHER" id="PTHR46566">
    <property type="entry name" value="1-PHOSPHOFRUCTOKINASE-RELATED"/>
    <property type="match status" value="1"/>
</dbReference>
<dbReference type="Pfam" id="PF00294">
    <property type="entry name" value="PfkB"/>
    <property type="match status" value="1"/>
</dbReference>
<proteinExistence type="inferred from homology"/>
<reference evidence="8" key="1">
    <citation type="submission" date="2020-08" db="EMBL/GenBank/DDBJ databases">
        <title>Genome public.</title>
        <authorList>
            <person name="Liu C."/>
            <person name="Sun Q."/>
        </authorList>
    </citation>
    <scope>NUCLEOTIDE SEQUENCE</scope>
    <source>
        <strain evidence="8">NSJ-68</strain>
    </source>
</reference>
<dbReference type="GO" id="GO:0044281">
    <property type="term" value="P:small molecule metabolic process"/>
    <property type="evidence" value="ECO:0007669"/>
    <property type="project" value="UniProtKB-ARBA"/>
</dbReference>
<dbReference type="Proteomes" id="UP000649345">
    <property type="component" value="Unassembled WGS sequence"/>
</dbReference>
<dbReference type="GO" id="GO:0008662">
    <property type="term" value="F:1-phosphofructokinase activity"/>
    <property type="evidence" value="ECO:0007669"/>
    <property type="project" value="InterPro"/>
</dbReference>
<dbReference type="GO" id="GO:0005988">
    <property type="term" value="P:lactose metabolic process"/>
    <property type="evidence" value="ECO:0007669"/>
    <property type="project" value="UniProtKB-KW"/>
</dbReference>
<evidence type="ECO:0000256" key="4">
    <source>
        <dbReference type="ARBA" id="ARBA00022777"/>
    </source>
</evidence>
<dbReference type="PIRSF" id="PIRSF000535">
    <property type="entry name" value="1PFK/6PFK/LacC"/>
    <property type="match status" value="1"/>
</dbReference>
<sequence length="310" mass="33866">MVLSVTLNPCIDKTIYLDSLETGAYNRVKNTRIDLSGKGLNVSTVLNNLKEDTFCMGFNFRDNGSILEQTMRARGLNHYFVSSGGSIRTNTLLFDQSCQIVTEINEAGPAVSFSSVEKLVDEIDVRLDHTHILVLSGSVPPGVPTNIYQRLIRLAHKKDVKVVLDTAGEPLLLGLQEKPFLIKPNSKEFEQAFRQELKSGKGPLEVARQVVDSGIPYLCISMGADGALLFDKEHAYRAKAIPVEAKGLAGAGDSMVAGMCYALRKRLDSEEMLRYAMACAAGSVRREGTQLAQAADVDELLSLVEVEIIT</sequence>
<keyword evidence="3 6" id="KW-0547">Nucleotide-binding</keyword>
<dbReference type="EMBL" id="JACOOR010000001">
    <property type="protein sequence ID" value="MBC5658518.1"/>
    <property type="molecule type" value="Genomic_DNA"/>
</dbReference>
<evidence type="ECO:0000256" key="5">
    <source>
        <dbReference type="ARBA" id="ARBA00022840"/>
    </source>
</evidence>
<name>A0A923L9R5_9FIRM</name>
<gene>
    <name evidence="8" type="primary">pfkB</name>
    <name evidence="8" type="ORF">H8S44_01790</name>
</gene>
<feature type="domain" description="Carbohydrate kinase PfkB" evidence="7">
    <location>
        <begin position="6"/>
        <end position="291"/>
    </location>
</feature>
<accession>A0A923L9R5</accession>
<dbReference type="InterPro" id="IPR022463">
    <property type="entry name" value="1-PFruKinase"/>
</dbReference>
<dbReference type="NCBIfam" id="TIGR03168">
    <property type="entry name" value="1-PFK"/>
    <property type="match status" value="1"/>
</dbReference>
<dbReference type="InterPro" id="IPR029056">
    <property type="entry name" value="Ribokinase-like"/>
</dbReference>
<keyword evidence="2 6" id="KW-0808">Transferase</keyword>
<comment type="similarity">
    <text evidence="1">Belongs to the carbohydrate kinase pfkB family.</text>
</comment>
<keyword evidence="6" id="KW-0423">Lactose metabolism</keyword>
<dbReference type="GO" id="GO:0016052">
    <property type="term" value="P:carbohydrate catabolic process"/>
    <property type="evidence" value="ECO:0007669"/>
    <property type="project" value="UniProtKB-ARBA"/>
</dbReference>
<dbReference type="SUPFAM" id="SSF53613">
    <property type="entry name" value="Ribokinase-like"/>
    <property type="match status" value="1"/>
</dbReference>
<dbReference type="NCBIfam" id="TIGR03828">
    <property type="entry name" value="pfkB"/>
    <property type="match status" value="1"/>
</dbReference>